<feature type="domain" description="Xaa-Pro dipeptidyl-peptidase C-terminal" evidence="2">
    <location>
        <begin position="290"/>
        <end position="538"/>
    </location>
</feature>
<dbReference type="PANTHER" id="PTHR43056:SF10">
    <property type="entry name" value="COCE_NOND FAMILY, PUTATIVE (AFU_ORTHOLOGUE AFUA_7G00600)-RELATED"/>
    <property type="match status" value="1"/>
</dbReference>
<name>A0A2S1R3Y3_9ACTN</name>
<dbReference type="Gene3D" id="2.60.120.260">
    <property type="entry name" value="Galactose-binding domain-like"/>
    <property type="match status" value="1"/>
</dbReference>
<dbReference type="SUPFAM" id="SSF49785">
    <property type="entry name" value="Galactose-binding domain-like"/>
    <property type="match status" value="1"/>
</dbReference>
<keyword evidence="4" id="KW-1185">Reference proteome</keyword>
<gene>
    <name evidence="3" type="ORF">A6035_00885</name>
</gene>
<reference evidence="3 4" key="1">
    <citation type="submission" date="2016-04" db="EMBL/GenBank/DDBJ databases">
        <title>Complete genome sequence of Dietzia lutea YIM 80766T, a strain isolated from desert soil in Egypt.</title>
        <authorList>
            <person name="Zhao J."/>
            <person name="Hu B."/>
            <person name="Geng S."/>
            <person name="Nie Y."/>
            <person name="Tang Y."/>
        </authorList>
    </citation>
    <scope>NUCLEOTIDE SEQUENCE [LARGE SCALE GENOMIC DNA]</scope>
    <source>
        <strain evidence="3 4">YIM 80766</strain>
    </source>
</reference>
<dbReference type="Gene3D" id="3.40.50.1820">
    <property type="entry name" value="alpha/beta hydrolase"/>
    <property type="match status" value="1"/>
</dbReference>
<dbReference type="PANTHER" id="PTHR43056">
    <property type="entry name" value="PEPTIDASE S9 PROLYL OLIGOPEPTIDASE"/>
    <property type="match status" value="1"/>
</dbReference>
<proteinExistence type="predicted"/>
<dbReference type="InterPro" id="IPR008979">
    <property type="entry name" value="Galactose-bd-like_sf"/>
</dbReference>
<evidence type="ECO:0000256" key="1">
    <source>
        <dbReference type="ARBA" id="ARBA00022801"/>
    </source>
</evidence>
<sequence>MREVTSLPESVHEERVWIPMSDGVRLAGRLWRPHSSDDRPVPGVMEYLPYRQRDLTAWRDSIHHPYLAGHGYACLRVDLRGTGDSDGVLLDEYLEIEQRDGEEALAWLADQPWCNGRLGMMGISWGGFNALQIAARRPEGLQAIAISSFTDDRYGDDMHYMGGALLSDNLAEAGTMFAHATLPPDPEMVGDRWLEMWTERLESAGPWADNWLSHQRRDAYWRHASVREDYSDIRVPVLASSGWADGYSNTVTRLLANLDVPRRGLIGPWSHKLPHLGQPGPAIGYLQQLVSWWDHWLKDIDNDALDGPMLQMWMQDSVPPSTSYEERPGRWVGEDQWPSPNVQEETFPLAPHRIADPGEAVREETLTVSSPLSVGQYAGKWASYNAPPDLPYDQREEDGGSLVFDTDPLIEPVEILGAPSVELEISADQPVAMIAARLSDVAPDGRATRVSYGLLNLTHRDGHEHPEPLVPGRRYRVTVQLNGVAQHFPAGHRIRLSLSTSYWPLAWPPPRPVMLSVCLPGSALVLPTRSPETDARLPARDLGEAEGCEPIPMTQVTPGEHHWIVRRDLADYRSALEIVKDNGRVRFDDIDLEMVKRVTEEYGWVADDFTSVYGHTRWSITFERGEWQATTVTETHLSCSETALHLHARLDAYHGDERITSRNWTHTIPRDHV</sequence>
<dbReference type="RefSeq" id="WP_108846240.1">
    <property type="nucleotide sequence ID" value="NZ_CP015449.1"/>
</dbReference>
<evidence type="ECO:0000313" key="3">
    <source>
        <dbReference type="EMBL" id="AWH90973.1"/>
    </source>
</evidence>
<keyword evidence="1" id="KW-0378">Hydrolase</keyword>
<dbReference type="SUPFAM" id="SSF53474">
    <property type="entry name" value="alpha/beta-Hydrolases"/>
    <property type="match status" value="1"/>
</dbReference>
<dbReference type="EMBL" id="CP015449">
    <property type="protein sequence ID" value="AWH90973.1"/>
    <property type="molecule type" value="Genomic_DNA"/>
</dbReference>
<evidence type="ECO:0000313" key="4">
    <source>
        <dbReference type="Proteomes" id="UP000244928"/>
    </source>
</evidence>
<dbReference type="InterPro" id="IPR029058">
    <property type="entry name" value="AB_hydrolase_fold"/>
</dbReference>
<dbReference type="Proteomes" id="UP000244928">
    <property type="component" value="Chromosome"/>
</dbReference>
<dbReference type="InterPro" id="IPR005674">
    <property type="entry name" value="CocE/Ser_esterase"/>
</dbReference>
<dbReference type="Pfam" id="PF08530">
    <property type="entry name" value="PepX_C"/>
    <property type="match status" value="1"/>
</dbReference>
<dbReference type="GO" id="GO:0008239">
    <property type="term" value="F:dipeptidyl-peptidase activity"/>
    <property type="evidence" value="ECO:0007669"/>
    <property type="project" value="InterPro"/>
</dbReference>
<dbReference type="Pfam" id="PF02129">
    <property type="entry name" value="Peptidase_S15"/>
    <property type="match status" value="1"/>
</dbReference>
<dbReference type="AlphaFoldDB" id="A0A2S1R3Y3"/>
<accession>A0A2S1R3Y3</accession>
<dbReference type="OrthoDB" id="5240615at2"/>
<dbReference type="InterPro" id="IPR050585">
    <property type="entry name" value="Xaa-Pro_dipeptidyl-ppase/CocE"/>
</dbReference>
<dbReference type="SMART" id="SM00939">
    <property type="entry name" value="PepX_C"/>
    <property type="match status" value="1"/>
</dbReference>
<dbReference type="NCBIfam" id="TIGR00976">
    <property type="entry name" value="CocE_NonD"/>
    <property type="match status" value="1"/>
</dbReference>
<dbReference type="KEGG" id="dlu:A6035_00885"/>
<organism evidence="3 4">
    <name type="scientific">Dietzia lutea</name>
    <dbReference type="NCBI Taxonomy" id="546160"/>
    <lineage>
        <taxon>Bacteria</taxon>
        <taxon>Bacillati</taxon>
        <taxon>Actinomycetota</taxon>
        <taxon>Actinomycetes</taxon>
        <taxon>Mycobacteriales</taxon>
        <taxon>Dietziaceae</taxon>
        <taxon>Dietzia</taxon>
    </lineage>
</organism>
<evidence type="ECO:0000259" key="2">
    <source>
        <dbReference type="SMART" id="SM00939"/>
    </source>
</evidence>
<dbReference type="Gene3D" id="1.10.3020.10">
    <property type="entry name" value="alpha-amino acid ester hydrolase ( Helical cap domain)"/>
    <property type="match status" value="1"/>
</dbReference>
<protein>
    <submittedName>
        <fullName evidence="3">Peptidase S15</fullName>
    </submittedName>
</protein>
<dbReference type="InterPro" id="IPR013736">
    <property type="entry name" value="Xaa-Pro_dipept_C"/>
</dbReference>
<dbReference type="InterPro" id="IPR000383">
    <property type="entry name" value="Xaa-Pro-like_dom"/>
</dbReference>